<dbReference type="Proteomes" id="UP000095607">
    <property type="component" value="Chromosome"/>
</dbReference>
<dbReference type="InterPro" id="IPR051053">
    <property type="entry name" value="ECH/Chromodomain_protein"/>
</dbReference>
<dbReference type="PANTHER" id="PTHR43684:SF4">
    <property type="entry name" value="ENOYL-COA HYDRATASE_ISOMERASE FAMILY PROTEIN (AFU_ORTHOLOGUE AFUA_1G01890)"/>
    <property type="match status" value="1"/>
</dbReference>
<proteinExistence type="inferred from homology"/>
<dbReference type="PANTHER" id="PTHR43684">
    <property type="match status" value="1"/>
</dbReference>
<evidence type="ECO:0000313" key="3">
    <source>
        <dbReference type="Proteomes" id="UP000095607"/>
    </source>
</evidence>
<dbReference type="Pfam" id="PF00378">
    <property type="entry name" value="ECH_1"/>
    <property type="match status" value="1"/>
</dbReference>
<sequence>MIASDDNFLLQQDGHVATITINRAEQHNTWHPSEMGPVFERMVRACADNDSVRVIVITGAGRFFCTGADVQALKAAQQCGVNPFPARERNDDDFNQRYSFLMSIPKPVICAINGAAVGIGMVLPLFCDIRYAASSAKLSAAFARRGLVAEHGIAWLLSRLIGLPRAMEWLMSGRTLGAEEAERFGLVNAVFADDSFQADVMRCAQELANNVSPRSVRIIKRQVYEGTRQSLAQAVHEAEDELQGCILSEDLKEGVAHFLEKRPARFTGR</sequence>
<protein>
    <recommendedName>
        <fullName evidence="4">Enoyl-CoA hydratase</fullName>
    </recommendedName>
</protein>
<organism evidence="2 3">
    <name type="scientific">Delftia tsuruhatensis</name>
    <dbReference type="NCBI Taxonomy" id="180282"/>
    <lineage>
        <taxon>Bacteria</taxon>
        <taxon>Pseudomonadati</taxon>
        <taxon>Pseudomonadota</taxon>
        <taxon>Betaproteobacteria</taxon>
        <taxon>Burkholderiales</taxon>
        <taxon>Comamonadaceae</taxon>
        <taxon>Delftia</taxon>
    </lineage>
</organism>
<evidence type="ECO:0000313" key="2">
    <source>
        <dbReference type="EMBL" id="AOV05351.1"/>
    </source>
</evidence>
<evidence type="ECO:0008006" key="4">
    <source>
        <dbReference type="Google" id="ProtNLM"/>
    </source>
</evidence>
<reference evidence="2 3" key="1">
    <citation type="submission" date="2016-09" db="EMBL/GenBank/DDBJ databases">
        <title>Complete genome sequence of Deltia acidovorans CM13 isolated from murine proximal colonic tissue.</title>
        <authorList>
            <person name="Saffarian A."/>
        </authorList>
    </citation>
    <scope>NUCLEOTIDE SEQUENCE [LARGE SCALE GENOMIC DNA]</scope>
    <source>
        <strain evidence="2 3">CM13</strain>
    </source>
</reference>
<dbReference type="RefSeq" id="WP_046240001.1">
    <property type="nucleotide sequence ID" value="NZ_CBCSDN010000003.1"/>
</dbReference>
<dbReference type="Gene3D" id="3.90.226.10">
    <property type="entry name" value="2-enoyl-CoA Hydratase, Chain A, domain 1"/>
    <property type="match status" value="1"/>
</dbReference>
<gene>
    <name evidence="2" type="ORF">BI380_30495</name>
</gene>
<dbReference type="SUPFAM" id="SSF52096">
    <property type="entry name" value="ClpP/crotonase"/>
    <property type="match status" value="1"/>
</dbReference>
<name>A0ABM6EDG7_9BURK</name>
<comment type="similarity">
    <text evidence="1">Belongs to the enoyl-CoA hydratase/isomerase family.</text>
</comment>
<keyword evidence="3" id="KW-1185">Reference proteome</keyword>
<dbReference type="InterPro" id="IPR029045">
    <property type="entry name" value="ClpP/crotonase-like_dom_sf"/>
</dbReference>
<dbReference type="CDD" id="cd06558">
    <property type="entry name" value="crotonase-like"/>
    <property type="match status" value="1"/>
</dbReference>
<accession>A0ABM6EDG7</accession>
<dbReference type="InterPro" id="IPR001753">
    <property type="entry name" value="Enoyl-CoA_hydra/iso"/>
</dbReference>
<dbReference type="EMBL" id="CP017420">
    <property type="protein sequence ID" value="AOV05351.1"/>
    <property type="molecule type" value="Genomic_DNA"/>
</dbReference>
<evidence type="ECO:0000256" key="1">
    <source>
        <dbReference type="ARBA" id="ARBA00005254"/>
    </source>
</evidence>